<gene>
    <name evidence="3" type="ORF">RRG08_043237</name>
</gene>
<dbReference type="AlphaFoldDB" id="A0AAE0Y3I9"/>
<sequence>MEHFLTLFAAILCSFAHVSLTDSVPAAQANIWQAKDYVLSWSHPQVPPVDAGPVPVSVGLSLTAIREVDTEKNELEIIAMVSHQWTNPQLAWRGIVGGPANRTRSVSLPKEKLWVPDVVAYNAVTAPELLSPELVVVSENGTVHYVPLMRIRFKCYLGNVDTDRGSVCVLRLGPWTQDANTVMVSADTVHLDAYDSEPDYELVEATSVSYLVHFQCCEEAYNYNKYNYNKYKYKYKYNKYTYNYNKYKYNYRYNYKYN</sequence>
<protein>
    <recommendedName>
        <fullName evidence="2">Neurotransmitter-gated ion-channel ligand-binding domain-containing protein</fullName>
    </recommendedName>
</protein>
<organism evidence="3 4">
    <name type="scientific">Elysia crispata</name>
    <name type="common">lettuce slug</name>
    <dbReference type="NCBI Taxonomy" id="231223"/>
    <lineage>
        <taxon>Eukaryota</taxon>
        <taxon>Metazoa</taxon>
        <taxon>Spiralia</taxon>
        <taxon>Lophotrochozoa</taxon>
        <taxon>Mollusca</taxon>
        <taxon>Gastropoda</taxon>
        <taxon>Heterobranchia</taxon>
        <taxon>Euthyneura</taxon>
        <taxon>Panpulmonata</taxon>
        <taxon>Sacoglossa</taxon>
        <taxon>Placobranchoidea</taxon>
        <taxon>Plakobranchidae</taxon>
        <taxon>Elysia</taxon>
    </lineage>
</organism>
<feature type="chain" id="PRO_5042097377" description="Neurotransmitter-gated ion-channel ligand-binding domain-containing protein" evidence="1">
    <location>
        <begin position="22"/>
        <end position="258"/>
    </location>
</feature>
<dbReference type="GO" id="GO:0016020">
    <property type="term" value="C:membrane"/>
    <property type="evidence" value="ECO:0007669"/>
    <property type="project" value="InterPro"/>
</dbReference>
<evidence type="ECO:0000259" key="2">
    <source>
        <dbReference type="Pfam" id="PF02931"/>
    </source>
</evidence>
<proteinExistence type="predicted"/>
<dbReference type="EMBL" id="JAWDGP010006984">
    <property type="protein sequence ID" value="KAK3731904.1"/>
    <property type="molecule type" value="Genomic_DNA"/>
</dbReference>
<dbReference type="Proteomes" id="UP001283361">
    <property type="component" value="Unassembled WGS sequence"/>
</dbReference>
<reference evidence="3" key="1">
    <citation type="journal article" date="2023" name="G3 (Bethesda)">
        <title>A reference genome for the long-term kleptoplast-retaining sea slug Elysia crispata morphotype clarki.</title>
        <authorList>
            <person name="Eastman K.E."/>
            <person name="Pendleton A.L."/>
            <person name="Shaikh M.A."/>
            <person name="Suttiyut T."/>
            <person name="Ogas R."/>
            <person name="Tomko P."/>
            <person name="Gavelis G."/>
            <person name="Widhalm J.R."/>
            <person name="Wisecaver J.H."/>
        </authorList>
    </citation>
    <scope>NUCLEOTIDE SEQUENCE</scope>
    <source>
        <strain evidence="3">ECLA1</strain>
    </source>
</reference>
<dbReference type="PANTHER" id="PTHR18945">
    <property type="entry name" value="NEUROTRANSMITTER GATED ION CHANNEL"/>
    <property type="match status" value="1"/>
</dbReference>
<name>A0AAE0Y3I9_9GAST</name>
<evidence type="ECO:0000256" key="1">
    <source>
        <dbReference type="SAM" id="SignalP"/>
    </source>
</evidence>
<dbReference type="InterPro" id="IPR036734">
    <property type="entry name" value="Neur_chan_lig-bd_sf"/>
</dbReference>
<dbReference type="GO" id="GO:0005230">
    <property type="term" value="F:extracellular ligand-gated monoatomic ion channel activity"/>
    <property type="evidence" value="ECO:0007669"/>
    <property type="project" value="InterPro"/>
</dbReference>
<keyword evidence="4" id="KW-1185">Reference proteome</keyword>
<keyword evidence="1" id="KW-0732">Signal</keyword>
<dbReference type="SUPFAM" id="SSF63712">
    <property type="entry name" value="Nicotinic receptor ligand binding domain-like"/>
    <property type="match status" value="1"/>
</dbReference>
<dbReference type="Pfam" id="PF02931">
    <property type="entry name" value="Neur_chan_LBD"/>
    <property type="match status" value="1"/>
</dbReference>
<feature type="domain" description="Neurotransmitter-gated ion-channel ligand-binding" evidence="2">
    <location>
        <begin position="44"/>
        <end position="227"/>
    </location>
</feature>
<accession>A0AAE0Y3I9</accession>
<evidence type="ECO:0000313" key="3">
    <source>
        <dbReference type="EMBL" id="KAK3731904.1"/>
    </source>
</evidence>
<feature type="signal peptide" evidence="1">
    <location>
        <begin position="1"/>
        <end position="21"/>
    </location>
</feature>
<comment type="caution">
    <text evidence="3">The sequence shown here is derived from an EMBL/GenBank/DDBJ whole genome shotgun (WGS) entry which is preliminary data.</text>
</comment>
<dbReference type="InterPro" id="IPR006202">
    <property type="entry name" value="Neur_chan_lig-bd"/>
</dbReference>
<dbReference type="GO" id="GO:0004888">
    <property type="term" value="F:transmembrane signaling receptor activity"/>
    <property type="evidence" value="ECO:0007669"/>
    <property type="project" value="InterPro"/>
</dbReference>
<evidence type="ECO:0000313" key="4">
    <source>
        <dbReference type="Proteomes" id="UP001283361"/>
    </source>
</evidence>
<dbReference type="Gene3D" id="2.70.170.10">
    <property type="entry name" value="Neurotransmitter-gated ion-channel ligand-binding domain"/>
    <property type="match status" value="1"/>
</dbReference>
<dbReference type="InterPro" id="IPR006201">
    <property type="entry name" value="Neur_channel"/>
</dbReference>